<sequence>MFTFLARSRVFPLLLSAFAVSILGQDAKTAVFPLPGNGSVLESSARVETALRQDMTRSSELIARPTTTAPVNNFLLAAQRPYVHLRSDNVPAYVYDHPHFGYPVAHSIDYPIGPSSKQLMIVSFIGLLLLFAVIQNTIVNVKRRELLTDVLSARRKRELYASYNFDSATPEQEDVLDEDGRVRCIQRTVCLENRKLLKAFGATGKILAKYLTRGVEKSLKPSSGWSRLVRDAGEAGIRGEDCEVLYRGCDEQQVPSKKDT</sequence>
<dbReference type="RefSeq" id="XP_026295459.1">
    <property type="nucleotide sequence ID" value="XM_026439674.1"/>
</dbReference>
<dbReference type="AlphaFoldDB" id="A0A7M7KZQ2"/>
<keyword evidence="1" id="KW-1133">Transmembrane helix</keyword>
<dbReference type="EnsemblMetazoa" id="XM_026439674">
    <property type="protein sequence ID" value="XP_026295459"/>
    <property type="gene ID" value="LOC725698"/>
</dbReference>
<evidence type="ECO:0000256" key="2">
    <source>
        <dbReference type="SAM" id="SignalP"/>
    </source>
</evidence>
<protein>
    <submittedName>
        <fullName evidence="5">Uncharacterized protein LOC725698</fullName>
    </submittedName>
</protein>
<accession>A0A8B8GX08</accession>
<reference evidence="5" key="2">
    <citation type="submission" date="2025-04" db="UniProtKB">
        <authorList>
            <consortium name="RefSeq"/>
        </authorList>
    </citation>
    <scope>IDENTIFICATION</scope>
    <source>
        <strain evidence="5">DH4</strain>
        <tissue evidence="5">Whole body</tissue>
    </source>
</reference>
<feature type="signal peptide" evidence="2">
    <location>
        <begin position="1"/>
        <end position="24"/>
    </location>
</feature>
<evidence type="ECO:0000313" key="5">
    <source>
        <dbReference type="RefSeq" id="XP_026295459.1"/>
    </source>
</evidence>
<feature type="transmembrane region" description="Helical" evidence="1">
    <location>
        <begin position="119"/>
        <end position="139"/>
    </location>
</feature>
<organism evidence="3">
    <name type="scientific">Apis mellifera</name>
    <name type="common">Honeybee</name>
    <dbReference type="NCBI Taxonomy" id="7460"/>
    <lineage>
        <taxon>Eukaryota</taxon>
        <taxon>Metazoa</taxon>
        <taxon>Ecdysozoa</taxon>
        <taxon>Arthropoda</taxon>
        <taxon>Hexapoda</taxon>
        <taxon>Insecta</taxon>
        <taxon>Pterygota</taxon>
        <taxon>Neoptera</taxon>
        <taxon>Endopterygota</taxon>
        <taxon>Hymenoptera</taxon>
        <taxon>Apocrita</taxon>
        <taxon>Aculeata</taxon>
        <taxon>Apoidea</taxon>
        <taxon>Anthophila</taxon>
        <taxon>Apidae</taxon>
        <taxon>Apis</taxon>
    </lineage>
</organism>
<keyword evidence="1" id="KW-0812">Transmembrane</keyword>
<evidence type="ECO:0000256" key="1">
    <source>
        <dbReference type="SAM" id="Phobius"/>
    </source>
</evidence>
<gene>
    <name evidence="5" type="primary">LOC725698</name>
</gene>
<proteinExistence type="predicted"/>
<evidence type="ECO:0000313" key="4">
    <source>
        <dbReference type="Proteomes" id="UP000005203"/>
    </source>
</evidence>
<keyword evidence="4" id="KW-1185">Reference proteome</keyword>
<keyword evidence="2" id="KW-0732">Signal</keyword>
<reference evidence="3" key="1">
    <citation type="submission" date="2021-01" db="UniProtKB">
        <authorList>
            <consortium name="EnsemblMetazoa"/>
        </authorList>
    </citation>
    <scope>IDENTIFICATION</scope>
    <source>
        <strain evidence="3">DH4</strain>
    </source>
</reference>
<name>A0A7M7KZQ2_APIME</name>
<dbReference type="KEGG" id="ame:725698"/>
<dbReference type="Proteomes" id="UP000005203">
    <property type="component" value="Linkage group LG3"/>
</dbReference>
<accession>A0A7M7KZQ2</accession>
<dbReference type="OrthoDB" id="7654019at2759"/>
<evidence type="ECO:0000313" key="3">
    <source>
        <dbReference type="EnsemblMetazoa" id="XP_026295459"/>
    </source>
</evidence>
<dbReference type="GeneID" id="725698"/>
<feature type="chain" id="PRO_5044660069" evidence="2">
    <location>
        <begin position="25"/>
        <end position="260"/>
    </location>
</feature>
<keyword evidence="1" id="KW-0472">Membrane</keyword>